<gene>
    <name evidence="2" type="ORF">ALTATR162_LOCUS563</name>
</gene>
<sequence length="294" mass="32153">MPDVAMAASPKTPTARKGPVTSSPNSKGSAKSQQQRKVSLSQAATKTQQQRKNSDTQSSPKFVVQQRRKSPAMEGAIVVSDKRKIEAKEESPTKMDLQGKAEGAVPSAAQLDAKLELLPKKQRIEEMKTESTQNPPSTFLLNLPATTLNPRRPTISQTTQLCNDLLHHVLQVNPSLLLSSSPFSTIASTHIDAIAHTMWQVAFEYGNTLQRACRYSAMFSPLKLAALAKLNFLPSWWLFRQGVVNELPGLIGEGTINDEEMQRAWNEAVKWCAEVIADRAKYERDSGGGGQGGA</sequence>
<dbReference type="RefSeq" id="XP_043164092.1">
    <property type="nucleotide sequence ID" value="XM_043308157.1"/>
</dbReference>
<dbReference type="GeneID" id="67017429"/>
<evidence type="ECO:0000313" key="2">
    <source>
        <dbReference type="EMBL" id="CAG5139765.1"/>
    </source>
</evidence>
<dbReference type="EMBL" id="CAJRGZ010000015">
    <property type="protein sequence ID" value="CAG5139765.1"/>
    <property type="molecule type" value="Genomic_DNA"/>
</dbReference>
<dbReference type="Proteomes" id="UP000676310">
    <property type="component" value="Unassembled WGS sequence"/>
</dbReference>
<proteinExistence type="predicted"/>
<keyword evidence="3" id="KW-1185">Reference proteome</keyword>
<feature type="compositionally biased region" description="Polar residues" evidence="1">
    <location>
        <begin position="20"/>
        <end position="60"/>
    </location>
</feature>
<feature type="compositionally biased region" description="Basic and acidic residues" evidence="1">
    <location>
        <begin position="80"/>
        <end position="99"/>
    </location>
</feature>
<name>A0A8J2HUB7_9PLEO</name>
<dbReference type="OrthoDB" id="3777131at2759"/>
<feature type="region of interest" description="Disordered" evidence="1">
    <location>
        <begin position="1"/>
        <end position="105"/>
    </location>
</feature>
<protein>
    <submittedName>
        <fullName evidence="2">Uncharacterized protein</fullName>
    </submittedName>
</protein>
<reference evidence="2" key="1">
    <citation type="submission" date="2021-05" db="EMBL/GenBank/DDBJ databases">
        <authorList>
            <person name="Stam R."/>
        </authorList>
    </citation>
    <scope>NUCLEOTIDE SEQUENCE</scope>
    <source>
        <strain evidence="2">CS162</strain>
    </source>
</reference>
<evidence type="ECO:0000313" key="3">
    <source>
        <dbReference type="Proteomes" id="UP000676310"/>
    </source>
</evidence>
<evidence type="ECO:0000256" key="1">
    <source>
        <dbReference type="SAM" id="MobiDB-lite"/>
    </source>
</evidence>
<comment type="caution">
    <text evidence="2">The sequence shown here is derived from an EMBL/GenBank/DDBJ whole genome shotgun (WGS) entry which is preliminary data.</text>
</comment>
<accession>A0A8J2HUB7</accession>
<organism evidence="2 3">
    <name type="scientific">Alternaria atra</name>
    <dbReference type="NCBI Taxonomy" id="119953"/>
    <lineage>
        <taxon>Eukaryota</taxon>
        <taxon>Fungi</taxon>
        <taxon>Dikarya</taxon>
        <taxon>Ascomycota</taxon>
        <taxon>Pezizomycotina</taxon>
        <taxon>Dothideomycetes</taxon>
        <taxon>Pleosporomycetidae</taxon>
        <taxon>Pleosporales</taxon>
        <taxon>Pleosporineae</taxon>
        <taxon>Pleosporaceae</taxon>
        <taxon>Alternaria</taxon>
        <taxon>Alternaria sect. Ulocladioides</taxon>
    </lineage>
</organism>
<dbReference type="AlphaFoldDB" id="A0A8J2HUB7"/>